<gene>
    <name evidence="1" type="ORF">ABS361_17510</name>
</gene>
<dbReference type="AlphaFoldDB" id="A0AAU7XAZ0"/>
<dbReference type="Gene3D" id="2.160.10.10">
    <property type="entry name" value="Hexapeptide repeat proteins"/>
    <property type="match status" value="1"/>
</dbReference>
<dbReference type="RefSeq" id="WP_407048942.1">
    <property type="nucleotide sequence ID" value="NZ_CP158568.1"/>
</dbReference>
<sequence length="163" mass="16872">MTLIISREARISPLADIEDSVRGSRIVIEAGVVIDSFVKIKPAGGAGDVVIGRRSVINSGCVIYTGNGVTIGEMVAVAANCTFAATNHAYGDASRPIMEQGFLPSRGGIVVEDDVWIGANVVLLDGALIRRGAVIAAGSVVRGEVAAYTVVAGQPLRVVGRRK</sequence>
<dbReference type="EMBL" id="CP158568">
    <property type="protein sequence ID" value="XBY43843.1"/>
    <property type="molecule type" value="Genomic_DNA"/>
</dbReference>
<dbReference type="KEGG" id="mflg:ABS361_17510"/>
<dbReference type="InterPro" id="IPR011004">
    <property type="entry name" value="Trimer_LpxA-like_sf"/>
</dbReference>
<dbReference type="SUPFAM" id="SSF51161">
    <property type="entry name" value="Trimeric LpxA-like enzymes"/>
    <property type="match status" value="1"/>
</dbReference>
<dbReference type="InterPro" id="IPR001451">
    <property type="entry name" value="Hexapep"/>
</dbReference>
<dbReference type="PANTHER" id="PTHR23416">
    <property type="entry name" value="SIALIC ACID SYNTHASE-RELATED"/>
    <property type="match status" value="1"/>
</dbReference>
<dbReference type="CDD" id="cd04647">
    <property type="entry name" value="LbH_MAT_like"/>
    <property type="match status" value="1"/>
</dbReference>
<name>A0AAU7XAZ0_9HYPH</name>
<dbReference type="Pfam" id="PF00132">
    <property type="entry name" value="Hexapep"/>
    <property type="match status" value="1"/>
</dbReference>
<accession>A0AAU7XAZ0</accession>
<proteinExistence type="predicted"/>
<reference evidence="1" key="1">
    <citation type="submission" date="2024-06" db="EMBL/GenBank/DDBJ databases">
        <title>Methylostella associata gen. nov., sp. nov., a novel Ancalomicrobiaceae-affiliated facultatively methylotrophic bacteria that feed on methanotrophs of the genus Methylococcus.</title>
        <authorList>
            <person name="Saltykova V."/>
            <person name="Danilova O.V."/>
            <person name="Oshkin I.Y."/>
            <person name="Belova S.E."/>
            <person name="Pimenov N.V."/>
            <person name="Dedysh S.N."/>
        </authorList>
    </citation>
    <scope>NUCLEOTIDE SEQUENCE</scope>
    <source>
        <strain evidence="1">S20</strain>
    </source>
</reference>
<evidence type="ECO:0000313" key="1">
    <source>
        <dbReference type="EMBL" id="XBY43843.1"/>
    </source>
</evidence>
<organism evidence="1">
    <name type="scientific">Methyloraptor flagellatus</name>
    <dbReference type="NCBI Taxonomy" id="3162530"/>
    <lineage>
        <taxon>Bacteria</taxon>
        <taxon>Pseudomonadati</taxon>
        <taxon>Pseudomonadota</taxon>
        <taxon>Alphaproteobacteria</taxon>
        <taxon>Hyphomicrobiales</taxon>
        <taxon>Ancalomicrobiaceae</taxon>
        <taxon>Methyloraptor</taxon>
    </lineage>
</organism>
<dbReference type="InterPro" id="IPR051159">
    <property type="entry name" value="Hexapeptide_acetyltransf"/>
</dbReference>
<protein>
    <submittedName>
        <fullName evidence="1">DapH/DapD/GlmU-related protein</fullName>
    </submittedName>
</protein>